<evidence type="ECO:0000313" key="5">
    <source>
        <dbReference type="EMBL" id="MDO0877955.1"/>
    </source>
</evidence>
<dbReference type="PANTHER" id="PTHR44085">
    <property type="entry name" value="SEPIAPTERIN REDUCTASE"/>
    <property type="match status" value="1"/>
</dbReference>
<keyword evidence="2" id="KW-0963">Cytoplasm</keyword>
<dbReference type="GO" id="GO:0004757">
    <property type="term" value="F:sepiapterin reductase (NADP+) activity"/>
    <property type="evidence" value="ECO:0007669"/>
    <property type="project" value="TreeGrafter"/>
</dbReference>
<proteinExistence type="predicted"/>
<sequence>MGYSLFKKLLLQDKAFIVIIGRRFTEDQIQLSKVHPNKIKLVIYDLSHTPSSNPFENTLNKEFFEKFNEIVFINNAGVVEPIKRLGRIEDDEMIFKHININYASVVYILNVILKNKPRNMPMKILNITSGAAERSIPGWSLYCSSKKAIKTFLDVLKDEYKQITVFHIDPGVMDTGMQEVIRKSDKEDFPLLETFQSYKKLGQLKSPDEVAIDILKGYLK</sequence>
<dbReference type="GO" id="GO:0005737">
    <property type="term" value="C:cytoplasm"/>
    <property type="evidence" value="ECO:0007669"/>
    <property type="project" value="UniProtKB-SubCell"/>
</dbReference>
<keyword evidence="4" id="KW-0560">Oxidoreductase</keyword>
<evidence type="ECO:0000256" key="3">
    <source>
        <dbReference type="ARBA" id="ARBA00022857"/>
    </source>
</evidence>
<dbReference type="InterPro" id="IPR051721">
    <property type="entry name" value="Biopterin_syn/organic_redct"/>
</dbReference>
<evidence type="ECO:0000313" key="6">
    <source>
        <dbReference type="Proteomes" id="UP001176117"/>
    </source>
</evidence>
<dbReference type="AlphaFoldDB" id="A0AAW7TMB9"/>
<name>A0AAW7TMB9_9BACL</name>
<evidence type="ECO:0000256" key="1">
    <source>
        <dbReference type="ARBA" id="ARBA00004496"/>
    </source>
</evidence>
<dbReference type="InterPro" id="IPR002347">
    <property type="entry name" value="SDR_fam"/>
</dbReference>
<gene>
    <name evidence="5" type="ORF">NBU54_09800</name>
</gene>
<dbReference type="InterPro" id="IPR036291">
    <property type="entry name" value="NAD(P)-bd_dom_sf"/>
</dbReference>
<keyword evidence="6" id="KW-1185">Reference proteome</keyword>
<comment type="caution">
    <text evidence="5">The sequence shown here is derived from an EMBL/GenBank/DDBJ whole genome shotgun (WGS) entry which is preliminary data.</text>
</comment>
<accession>A0AAW7TMB9</accession>
<dbReference type="GO" id="GO:0006729">
    <property type="term" value="P:tetrahydrobiopterin biosynthetic process"/>
    <property type="evidence" value="ECO:0007669"/>
    <property type="project" value="TreeGrafter"/>
</dbReference>
<dbReference type="Pfam" id="PF00106">
    <property type="entry name" value="adh_short"/>
    <property type="match status" value="1"/>
</dbReference>
<comment type="subcellular location">
    <subcellularLocation>
        <location evidence="1">Cytoplasm</location>
    </subcellularLocation>
</comment>
<dbReference type="EMBL" id="JAMOGB010000007">
    <property type="protein sequence ID" value="MDO0877955.1"/>
    <property type="molecule type" value="Genomic_DNA"/>
</dbReference>
<dbReference type="Gene3D" id="3.40.50.720">
    <property type="entry name" value="NAD(P)-binding Rossmann-like Domain"/>
    <property type="match status" value="1"/>
</dbReference>
<reference evidence="5" key="1">
    <citation type="submission" date="2022-05" db="EMBL/GenBank/DDBJ databases">
        <title>Genome-based reclassification of Anoxybacillus salavatliensis Cihan et al. as a later heterotypic synonym of Anoxybacillus gonensis Belduz et al. 2003.</title>
        <authorList>
            <person name="Inan Bektas K."/>
            <person name="Guler H.I."/>
            <person name="Belduz A.O."/>
            <person name="Canakci S."/>
        </authorList>
    </citation>
    <scope>NUCLEOTIDE SEQUENCE</scope>
    <source>
        <strain evidence="5">NCIMB 13933</strain>
    </source>
</reference>
<keyword evidence="3" id="KW-0521">NADP</keyword>
<dbReference type="PANTHER" id="PTHR44085:SF2">
    <property type="entry name" value="SEPIAPTERIN REDUCTASE"/>
    <property type="match status" value="1"/>
</dbReference>
<dbReference type="Proteomes" id="UP001176117">
    <property type="component" value="Unassembled WGS sequence"/>
</dbReference>
<evidence type="ECO:0000256" key="4">
    <source>
        <dbReference type="ARBA" id="ARBA00023002"/>
    </source>
</evidence>
<dbReference type="SUPFAM" id="SSF51735">
    <property type="entry name" value="NAD(P)-binding Rossmann-fold domains"/>
    <property type="match status" value="1"/>
</dbReference>
<evidence type="ECO:0000256" key="2">
    <source>
        <dbReference type="ARBA" id="ARBA00022490"/>
    </source>
</evidence>
<protein>
    <submittedName>
        <fullName evidence="5">SDR family NAD(P)-dependent oxidoreductase</fullName>
    </submittedName>
</protein>
<organism evidence="5 6">
    <name type="scientific">Anoxybacillus gonensis</name>
    <dbReference type="NCBI Taxonomy" id="198467"/>
    <lineage>
        <taxon>Bacteria</taxon>
        <taxon>Bacillati</taxon>
        <taxon>Bacillota</taxon>
        <taxon>Bacilli</taxon>
        <taxon>Bacillales</taxon>
        <taxon>Anoxybacillaceae</taxon>
        <taxon>Anoxybacillus</taxon>
    </lineage>
</organism>